<protein>
    <recommendedName>
        <fullName evidence="4">Secreted protein</fullName>
    </recommendedName>
</protein>
<evidence type="ECO:0008006" key="4">
    <source>
        <dbReference type="Google" id="ProtNLM"/>
    </source>
</evidence>
<evidence type="ECO:0000313" key="2">
    <source>
        <dbReference type="EMBL" id="BBZ38857.1"/>
    </source>
</evidence>
<evidence type="ECO:0000313" key="3">
    <source>
        <dbReference type="Proteomes" id="UP000467385"/>
    </source>
</evidence>
<dbReference type="EMBL" id="AP022613">
    <property type="protein sequence ID" value="BBZ38857.1"/>
    <property type="molecule type" value="Genomic_DNA"/>
</dbReference>
<feature type="chain" id="PRO_5029833531" description="Secreted protein" evidence="1">
    <location>
        <begin position="39"/>
        <end position="182"/>
    </location>
</feature>
<reference evidence="2 3" key="1">
    <citation type="journal article" date="2019" name="Emerg. Microbes Infect.">
        <title>Comprehensive subspecies identification of 175 nontuberculous mycobacteria species based on 7547 genomic profiles.</title>
        <authorList>
            <person name="Matsumoto Y."/>
            <person name="Kinjo T."/>
            <person name="Motooka D."/>
            <person name="Nabeya D."/>
            <person name="Jung N."/>
            <person name="Uechi K."/>
            <person name="Horii T."/>
            <person name="Iida T."/>
            <person name="Fujita J."/>
            <person name="Nakamura S."/>
        </authorList>
    </citation>
    <scope>NUCLEOTIDE SEQUENCE [LARGE SCALE GENOMIC DNA]</scope>
    <source>
        <strain evidence="2 3">JCM 14738</strain>
    </source>
</reference>
<accession>A0A7I7YBD1</accession>
<keyword evidence="1" id="KW-0732">Signal</keyword>
<gene>
    <name evidence="2" type="ORF">MCNS_19200</name>
</gene>
<keyword evidence="3" id="KW-1185">Reference proteome</keyword>
<proteinExistence type="predicted"/>
<dbReference type="AlphaFoldDB" id="A0A7I7YBD1"/>
<dbReference type="Proteomes" id="UP000467385">
    <property type="component" value="Chromosome"/>
</dbReference>
<name>A0A7I7YBD1_9MYCO</name>
<evidence type="ECO:0000256" key="1">
    <source>
        <dbReference type="SAM" id="SignalP"/>
    </source>
</evidence>
<sequence>MKTPAREPQSTPNRALSATIAVAAAIGTAVVMAPPAGAAFCDPPLNGTFAAVSDGKWAKTNDVFHDEAPVNSTWTVSTSCTADFPNCAGQVASSQGWSAPAICQAGGMWYVRRHLDHWERCGDGTDAPGDQLFYFSPQLSGASSFSAVATFYGLDRTVGPSGGCGINKPLVIEIPFQLTKIG</sequence>
<organism evidence="2 3">
    <name type="scientific">Mycobacterium conspicuum</name>
    <dbReference type="NCBI Taxonomy" id="44010"/>
    <lineage>
        <taxon>Bacteria</taxon>
        <taxon>Bacillati</taxon>
        <taxon>Actinomycetota</taxon>
        <taxon>Actinomycetes</taxon>
        <taxon>Mycobacteriales</taxon>
        <taxon>Mycobacteriaceae</taxon>
        <taxon>Mycobacterium</taxon>
    </lineage>
</organism>
<feature type="signal peptide" evidence="1">
    <location>
        <begin position="1"/>
        <end position="38"/>
    </location>
</feature>